<feature type="region of interest" description="Disordered" evidence="8">
    <location>
        <begin position="320"/>
        <end position="340"/>
    </location>
</feature>
<feature type="transmembrane region" description="Helical" evidence="7">
    <location>
        <begin position="67"/>
        <end position="88"/>
    </location>
</feature>
<reference evidence="9 10" key="1">
    <citation type="journal article" date="2014" name="BMC Genomics">
        <title>Comparison of environmental and isolate Sulfobacillus genomes reveals diverse carbon, sulfur, nitrogen, and hydrogen metabolisms.</title>
        <authorList>
            <person name="Justice N.B."/>
            <person name="Norman A."/>
            <person name="Brown C.T."/>
            <person name="Singh A."/>
            <person name="Thomas B.C."/>
            <person name="Banfield J.F."/>
        </authorList>
    </citation>
    <scope>NUCLEOTIDE SEQUENCE [LARGE SCALE GENOMIC DNA]</scope>
    <source>
        <strain evidence="9">AMDSBA3</strain>
    </source>
</reference>
<dbReference type="Gene3D" id="1.10.8.540">
    <property type="entry name" value="FHIPEP family, domain 3"/>
    <property type="match status" value="1"/>
</dbReference>
<dbReference type="Gene3D" id="3.40.50.12790">
    <property type="entry name" value="FHIPEP family, domain 4"/>
    <property type="match status" value="1"/>
</dbReference>
<dbReference type="PRINTS" id="PR00949">
    <property type="entry name" value="TYPE3IMAPROT"/>
</dbReference>
<dbReference type="GO" id="GO:0005886">
    <property type="term" value="C:plasma membrane"/>
    <property type="evidence" value="ECO:0007669"/>
    <property type="project" value="UniProtKB-SubCell"/>
</dbReference>
<dbReference type="InterPro" id="IPR001712">
    <property type="entry name" value="T3SS_FHIPEP"/>
</dbReference>
<keyword evidence="4 7" id="KW-0812">Transmembrane</keyword>
<dbReference type="GO" id="GO:0044780">
    <property type="term" value="P:bacterial-type flagellum assembly"/>
    <property type="evidence" value="ECO:0007669"/>
    <property type="project" value="InterPro"/>
</dbReference>
<name>A0A2T2WMA0_9FIRM</name>
<feature type="transmembrane region" description="Helical" evidence="7">
    <location>
        <begin position="12"/>
        <end position="30"/>
    </location>
</feature>
<keyword evidence="7" id="KW-1006">Bacterial flagellum protein export</keyword>
<keyword evidence="7" id="KW-1005">Bacterial flagellum biogenesis</keyword>
<dbReference type="EMBL" id="PXYV01000006">
    <property type="protein sequence ID" value="PSR23361.1"/>
    <property type="molecule type" value="Genomic_DNA"/>
</dbReference>
<dbReference type="InterPro" id="IPR006301">
    <property type="entry name" value="FlhA"/>
</dbReference>
<evidence type="ECO:0000256" key="2">
    <source>
        <dbReference type="ARBA" id="ARBA00008835"/>
    </source>
</evidence>
<dbReference type="PANTHER" id="PTHR30161">
    <property type="entry name" value="FLAGELLAR EXPORT PROTEIN, MEMBRANE FLHA SUBUNIT-RELATED"/>
    <property type="match status" value="1"/>
</dbReference>
<comment type="function">
    <text evidence="7">Required for formation of the rod structure of the flagellar apparatus. Together with FliI and FliH, may constitute the export apparatus of flagellin.</text>
</comment>
<feature type="compositionally biased region" description="Basic and acidic residues" evidence="8">
    <location>
        <begin position="320"/>
        <end position="338"/>
    </location>
</feature>
<dbReference type="AlphaFoldDB" id="A0A2T2WMA0"/>
<feature type="transmembrane region" description="Helical" evidence="7">
    <location>
        <begin position="36"/>
        <end position="55"/>
    </location>
</feature>
<organism evidence="9 10">
    <name type="scientific">Sulfobacillus acidophilus</name>
    <dbReference type="NCBI Taxonomy" id="53633"/>
    <lineage>
        <taxon>Bacteria</taxon>
        <taxon>Bacillati</taxon>
        <taxon>Bacillota</taxon>
        <taxon>Clostridia</taxon>
        <taxon>Eubacteriales</taxon>
        <taxon>Clostridiales Family XVII. Incertae Sedis</taxon>
        <taxon>Sulfobacillus</taxon>
    </lineage>
</organism>
<feature type="transmembrane region" description="Helical" evidence="7">
    <location>
        <begin position="277"/>
        <end position="310"/>
    </location>
</feature>
<dbReference type="InterPro" id="IPR042194">
    <property type="entry name" value="FHIPEP_1"/>
</dbReference>
<keyword evidence="5 7" id="KW-1133">Transmembrane helix</keyword>
<evidence type="ECO:0000256" key="7">
    <source>
        <dbReference type="RuleBase" id="RU364093"/>
    </source>
</evidence>
<proteinExistence type="inferred from homology"/>
<evidence type="ECO:0000256" key="8">
    <source>
        <dbReference type="SAM" id="MobiDB-lite"/>
    </source>
</evidence>
<evidence type="ECO:0000256" key="5">
    <source>
        <dbReference type="ARBA" id="ARBA00022989"/>
    </source>
</evidence>
<dbReference type="InterPro" id="IPR042196">
    <property type="entry name" value="FHIPEP_4"/>
</dbReference>
<keyword evidence="9" id="KW-0966">Cell projection</keyword>
<keyword evidence="7" id="KW-0813">Transport</keyword>
<feature type="transmembrane region" description="Helical" evidence="7">
    <location>
        <begin position="108"/>
        <end position="126"/>
    </location>
</feature>
<feature type="transmembrane region" description="Helical" evidence="7">
    <location>
        <begin position="194"/>
        <end position="214"/>
    </location>
</feature>
<evidence type="ECO:0000256" key="6">
    <source>
        <dbReference type="ARBA" id="ARBA00023136"/>
    </source>
</evidence>
<evidence type="ECO:0000256" key="4">
    <source>
        <dbReference type="ARBA" id="ARBA00022692"/>
    </source>
</evidence>
<sequence length="680" mass="74410">MRWNLRGMVQEGFVPMAAIVAVLMLVIPVPPWVLDFFLLVNIALAITVLVSTMFINQVLELSVFPSLLLLTTLFRLALEVTATRLILLQADPGAVIETFGRLVVGDNVIVGIIIFIILIVIQFMVITRGAERVSEVAARFTLDAMPGKQMAVDAELNAGLIKEAEAKRRRQDIEREADFYGAMDGASKFVRGDAIAGIVIVVINIVGGLIIGLVQRHMGLGAAANTYTILTVGEGLTTQIPALLLSTSTGILVTRSGASGSTLNRDVLSQLTALPRVLYVVAIVLGLMAMLGIPPLIPLLLGATAFYAAWRLESAQKQEKQQLEEKKRTEGENQKNRPESALSLIGSDAVELEVGVGLVPLAGGQAGHDLRERISALRRQITVELGLVVPPIRVRDNIELQLNEYRIRIRGAEVALAEIRPDRFLAMGGGGLGIETAVPTTDPVFGLPAFWIREDSRERAEMAGATVIDPGSVMVTHLAEIIRRHAYEIMGRQDVKLLIDHVRQTHPVVVQELIPDLLSLGEVQRVLANLLRERVSIRDLPTILEALADRARTTKDIDVLTESARQAIGRHITRGLMRQGVLHALVLSPEVEAEIRSSIERSEQGNYLNLDPTKAQQIFQSIRDLLQKLPQGAPPAIITSPIIRMYLKRLTERMWRDMAVLSYAELSSDIAVKTVGVVSL</sequence>
<keyword evidence="6 7" id="KW-0472">Membrane</keyword>
<dbReference type="PANTHER" id="PTHR30161:SF1">
    <property type="entry name" value="FLAGELLAR BIOSYNTHESIS PROTEIN FLHA-RELATED"/>
    <property type="match status" value="1"/>
</dbReference>
<keyword evidence="9" id="KW-0969">Cilium</keyword>
<dbReference type="Proteomes" id="UP000241848">
    <property type="component" value="Unassembled WGS sequence"/>
</dbReference>
<comment type="subcellular location">
    <subcellularLocation>
        <location evidence="1 7">Cell membrane</location>
        <topology evidence="1 7">Multi-pass membrane protein</topology>
    </subcellularLocation>
</comment>
<keyword evidence="7" id="KW-0653">Protein transport</keyword>
<evidence type="ECO:0000256" key="1">
    <source>
        <dbReference type="ARBA" id="ARBA00004651"/>
    </source>
</evidence>
<dbReference type="Gene3D" id="3.40.30.60">
    <property type="entry name" value="FHIPEP family, domain 1"/>
    <property type="match status" value="1"/>
</dbReference>
<comment type="caution">
    <text evidence="9">The sequence shown here is derived from an EMBL/GenBank/DDBJ whole genome shotgun (WGS) entry which is preliminary data.</text>
</comment>
<dbReference type="PIRSF" id="PIRSF005419">
    <property type="entry name" value="FlhA"/>
    <property type="match status" value="1"/>
</dbReference>
<dbReference type="Pfam" id="PF00771">
    <property type="entry name" value="FHIPEP"/>
    <property type="match status" value="1"/>
</dbReference>
<evidence type="ECO:0000313" key="10">
    <source>
        <dbReference type="Proteomes" id="UP000241848"/>
    </source>
</evidence>
<dbReference type="GO" id="GO:0009306">
    <property type="term" value="P:protein secretion"/>
    <property type="evidence" value="ECO:0007669"/>
    <property type="project" value="InterPro"/>
</dbReference>
<gene>
    <name evidence="7 9" type="primary">flhA</name>
    <name evidence="9" type="ORF">C7B45_03345</name>
</gene>
<accession>A0A2T2WMA0</accession>
<evidence type="ECO:0000256" key="3">
    <source>
        <dbReference type="ARBA" id="ARBA00022475"/>
    </source>
</evidence>
<keyword evidence="9" id="KW-0282">Flagellum</keyword>
<evidence type="ECO:0000313" key="9">
    <source>
        <dbReference type="EMBL" id="PSR23361.1"/>
    </source>
</evidence>
<comment type="caution">
    <text evidence="7">Lacks conserved residue(s) required for the propagation of feature annotation.</text>
</comment>
<protein>
    <recommendedName>
        <fullName evidence="7">Flagellar biosynthesis protein FlhA</fullName>
    </recommendedName>
</protein>
<dbReference type="InterPro" id="IPR042193">
    <property type="entry name" value="FHIPEP_3"/>
</dbReference>
<comment type="similarity">
    <text evidence="2 7">Belongs to the FHIPEP (flagella/HR/invasion proteins export pore) family.</text>
</comment>
<dbReference type="NCBIfam" id="TIGR01398">
    <property type="entry name" value="FlhA"/>
    <property type="match status" value="1"/>
</dbReference>
<keyword evidence="3 7" id="KW-1003">Cell membrane</keyword>